<proteinExistence type="predicted"/>
<sequence>MYKYANNNWTVLIDKWSDKKATAINLRDFDIAVNNQGDVYVALSDDSADGAYKNRVIKYDAETKQVVPVGNLITGATGSSLKFDLAISPLGVPYLFYRNETNFPTVVSLDKDTQDWTAPHVLEANEADDLFLGFAPDGKAYLVFTKSRKIFSYKYDAPGQ</sequence>
<organism evidence="1">
    <name type="scientific">bioreactor metagenome</name>
    <dbReference type="NCBI Taxonomy" id="1076179"/>
    <lineage>
        <taxon>unclassified sequences</taxon>
        <taxon>metagenomes</taxon>
        <taxon>ecological metagenomes</taxon>
    </lineage>
</organism>
<gene>
    <name evidence="1" type="ORF">SDC9_166778</name>
</gene>
<protein>
    <submittedName>
        <fullName evidence="1">Uncharacterized protein</fullName>
    </submittedName>
</protein>
<reference evidence="1" key="1">
    <citation type="submission" date="2019-08" db="EMBL/GenBank/DDBJ databases">
        <authorList>
            <person name="Kucharzyk K."/>
            <person name="Murdoch R.W."/>
            <person name="Higgins S."/>
            <person name="Loffler F."/>
        </authorList>
    </citation>
    <scope>NUCLEOTIDE SEQUENCE</scope>
</reference>
<name>A0A645G0L7_9ZZZZ</name>
<dbReference type="SUPFAM" id="SSF63829">
    <property type="entry name" value="Calcium-dependent phosphotriesterase"/>
    <property type="match status" value="1"/>
</dbReference>
<dbReference type="AlphaFoldDB" id="A0A645G0L7"/>
<comment type="caution">
    <text evidence="1">The sequence shown here is derived from an EMBL/GenBank/DDBJ whole genome shotgun (WGS) entry which is preliminary data.</text>
</comment>
<dbReference type="EMBL" id="VSSQ01066963">
    <property type="protein sequence ID" value="MPN19409.1"/>
    <property type="molecule type" value="Genomic_DNA"/>
</dbReference>
<accession>A0A645G0L7</accession>
<evidence type="ECO:0000313" key="1">
    <source>
        <dbReference type="EMBL" id="MPN19409.1"/>
    </source>
</evidence>